<evidence type="ECO:0000256" key="9">
    <source>
        <dbReference type="SAM" id="MobiDB-lite"/>
    </source>
</evidence>
<reference evidence="10 11" key="2">
    <citation type="submission" date="2018-11" db="EMBL/GenBank/DDBJ databases">
        <authorList>
            <consortium name="Pathogen Informatics"/>
        </authorList>
    </citation>
    <scope>NUCLEOTIDE SEQUENCE [LARGE SCALE GENOMIC DNA]</scope>
</reference>
<evidence type="ECO:0000256" key="1">
    <source>
        <dbReference type="ARBA" id="ARBA00004123"/>
    </source>
</evidence>
<feature type="region of interest" description="Disordered" evidence="9">
    <location>
        <begin position="286"/>
        <end position="306"/>
    </location>
</feature>
<proteinExistence type="inferred from homology"/>
<dbReference type="UniPathway" id="UPA00988"/>
<dbReference type="OrthoDB" id="6256737at2759"/>
<dbReference type="GO" id="GO:0033588">
    <property type="term" value="C:elongator holoenzyme complex"/>
    <property type="evidence" value="ECO:0007669"/>
    <property type="project" value="InterPro"/>
</dbReference>
<dbReference type="WBParaSite" id="HNAJ_0000515101-mRNA-1">
    <property type="protein sequence ID" value="HNAJ_0000515101-mRNA-1"/>
    <property type="gene ID" value="HNAJ_0000515101"/>
</dbReference>
<dbReference type="STRING" id="102285.A0A0R3TDL2"/>
<evidence type="ECO:0000313" key="12">
    <source>
        <dbReference type="WBParaSite" id="HNAJ_0000515101-mRNA-1"/>
    </source>
</evidence>
<dbReference type="GO" id="GO:0000049">
    <property type="term" value="F:tRNA binding"/>
    <property type="evidence" value="ECO:0007669"/>
    <property type="project" value="TreeGrafter"/>
</dbReference>
<evidence type="ECO:0000256" key="3">
    <source>
        <dbReference type="ARBA" id="ARBA00005043"/>
    </source>
</evidence>
<gene>
    <name evidence="10" type="ORF">HNAJ_LOCUS5149</name>
</gene>
<dbReference type="PANTHER" id="PTHR15641">
    <property type="entry name" value="ELONGATOR COMPLEX PROTEIN 5"/>
    <property type="match status" value="1"/>
</dbReference>
<dbReference type="AlphaFoldDB" id="A0A0R3TDL2"/>
<comment type="pathway">
    <text evidence="3">tRNA modification; 5-methoxycarbonylmethyl-2-thiouridine-tRNA biosynthesis.</text>
</comment>
<name>A0A0R3TDL2_RODNA</name>
<dbReference type="GO" id="GO:0005634">
    <property type="term" value="C:nucleus"/>
    <property type="evidence" value="ECO:0007669"/>
    <property type="project" value="UniProtKB-SubCell"/>
</dbReference>
<evidence type="ECO:0000313" key="10">
    <source>
        <dbReference type="EMBL" id="VDO01009.1"/>
    </source>
</evidence>
<evidence type="ECO:0000256" key="8">
    <source>
        <dbReference type="ARBA" id="ARBA00023242"/>
    </source>
</evidence>
<reference evidence="12" key="1">
    <citation type="submission" date="2017-02" db="UniProtKB">
        <authorList>
            <consortium name="WormBaseParasite"/>
        </authorList>
    </citation>
    <scope>IDENTIFICATION</scope>
</reference>
<dbReference type="PANTHER" id="PTHR15641:SF1">
    <property type="entry name" value="ELONGATOR COMPLEX PROTEIN 5"/>
    <property type="match status" value="1"/>
</dbReference>
<evidence type="ECO:0000313" key="11">
    <source>
        <dbReference type="Proteomes" id="UP000278807"/>
    </source>
</evidence>
<sequence>MTVPSTHLFDILNGSKLSSLLLIEEALPKSSHYFVWPTLLKRLCGRHKILIIYTELPGTKSSYIAPSSAEGISFYDYETVPDLFKAIEDRISGSGSWVILFESLDALLKLCPSDSFICDWGRLLSSYFYSLATCSSVSMVVLTLTLYTYGDGEITCASRSLSQIFESLASTCVRLSSKCISTQIDVSFWHRRTLDSVCKSIRMFPDVPPANKLAVSGLCRLKLDSPAGVIVSCSSIGTQVEKIEESLPTSSFKLTVTEEEMEAKQKVVLPYTSAINAPIASEMKVDYEPDEFDDIDDEDPDDDLLI</sequence>
<keyword evidence="7" id="KW-0819">tRNA processing</keyword>
<evidence type="ECO:0000256" key="5">
    <source>
        <dbReference type="ARBA" id="ARBA00020264"/>
    </source>
</evidence>
<evidence type="ECO:0000256" key="7">
    <source>
        <dbReference type="ARBA" id="ARBA00022694"/>
    </source>
</evidence>
<evidence type="ECO:0000256" key="4">
    <source>
        <dbReference type="ARBA" id="ARBA00009567"/>
    </source>
</evidence>
<accession>A0A0R3TDL2</accession>
<dbReference type="GO" id="GO:0005829">
    <property type="term" value="C:cytosol"/>
    <property type="evidence" value="ECO:0007669"/>
    <property type="project" value="TreeGrafter"/>
</dbReference>
<comment type="similarity">
    <text evidence="4">Belongs to the ELP5 family.</text>
</comment>
<comment type="subcellular location">
    <subcellularLocation>
        <location evidence="2">Cytoplasm</location>
    </subcellularLocation>
    <subcellularLocation>
        <location evidence="1">Nucleus</location>
    </subcellularLocation>
</comment>
<dbReference type="GO" id="GO:0002098">
    <property type="term" value="P:tRNA wobble uridine modification"/>
    <property type="evidence" value="ECO:0007669"/>
    <property type="project" value="InterPro"/>
</dbReference>
<dbReference type="InterPro" id="IPR019519">
    <property type="entry name" value="Elp5"/>
</dbReference>
<evidence type="ECO:0000256" key="2">
    <source>
        <dbReference type="ARBA" id="ARBA00004496"/>
    </source>
</evidence>
<keyword evidence="11" id="KW-1185">Reference proteome</keyword>
<feature type="compositionally biased region" description="Acidic residues" evidence="9">
    <location>
        <begin position="288"/>
        <end position="306"/>
    </location>
</feature>
<dbReference type="Proteomes" id="UP000278807">
    <property type="component" value="Unassembled WGS sequence"/>
</dbReference>
<dbReference type="EMBL" id="UZAE01004122">
    <property type="protein sequence ID" value="VDO01009.1"/>
    <property type="molecule type" value="Genomic_DNA"/>
</dbReference>
<protein>
    <recommendedName>
        <fullName evidence="5">Elongator complex protein 5</fullName>
    </recommendedName>
</protein>
<evidence type="ECO:0000256" key="6">
    <source>
        <dbReference type="ARBA" id="ARBA00022490"/>
    </source>
</evidence>
<keyword evidence="8" id="KW-0539">Nucleus</keyword>
<organism evidence="12">
    <name type="scientific">Rodentolepis nana</name>
    <name type="common">Dwarf tapeworm</name>
    <name type="synonym">Hymenolepis nana</name>
    <dbReference type="NCBI Taxonomy" id="102285"/>
    <lineage>
        <taxon>Eukaryota</taxon>
        <taxon>Metazoa</taxon>
        <taxon>Spiralia</taxon>
        <taxon>Lophotrochozoa</taxon>
        <taxon>Platyhelminthes</taxon>
        <taxon>Cestoda</taxon>
        <taxon>Eucestoda</taxon>
        <taxon>Cyclophyllidea</taxon>
        <taxon>Hymenolepididae</taxon>
        <taxon>Rodentolepis</taxon>
    </lineage>
</organism>
<keyword evidence="6" id="KW-0963">Cytoplasm</keyword>